<evidence type="ECO:0000256" key="1">
    <source>
        <dbReference type="SAM" id="MobiDB-lite"/>
    </source>
</evidence>
<protein>
    <submittedName>
        <fullName evidence="2">F-box-like domain superfamily protein</fullName>
    </submittedName>
</protein>
<dbReference type="Proteomes" id="UP001056384">
    <property type="component" value="Chromosome 7"/>
</dbReference>
<dbReference type="EMBL" id="CP099424">
    <property type="protein sequence ID" value="USW55644.1"/>
    <property type="molecule type" value="Genomic_DNA"/>
</dbReference>
<accession>A0A9Q9AVJ2</accession>
<gene>
    <name evidence="2" type="ORF">Slin15195_G089630</name>
</gene>
<sequence>MNEPSAGALQNGDRPDPAPELSTEKPLSSVQRTFGVVELLEQVLVWLDLNDLVHVGWVCKLRHEVIEESQLLRQNRLLEPTHAHEWLIPNEYCKLARSSFVITEPRDESYVLAVSKIHPALTSAAPFVERSSQYGKYLELVIKLPVLRE</sequence>
<evidence type="ECO:0000313" key="3">
    <source>
        <dbReference type="Proteomes" id="UP001056384"/>
    </source>
</evidence>
<dbReference type="AlphaFoldDB" id="A0A9Q9AVJ2"/>
<reference evidence="2" key="1">
    <citation type="submission" date="2022-06" db="EMBL/GenBank/DDBJ databases">
        <title>Complete genome sequences of two strains of the flax pathogen Septoria linicola.</title>
        <authorList>
            <person name="Lapalu N."/>
            <person name="Simon A."/>
            <person name="Demenou B."/>
            <person name="Paumier D."/>
            <person name="Guillot M.-P."/>
            <person name="Gout L."/>
            <person name="Valade R."/>
        </authorList>
    </citation>
    <scope>NUCLEOTIDE SEQUENCE</scope>
    <source>
        <strain evidence="2">SE15195</strain>
    </source>
</reference>
<name>A0A9Q9AVJ2_9PEZI</name>
<evidence type="ECO:0000313" key="2">
    <source>
        <dbReference type="EMBL" id="USW55644.1"/>
    </source>
</evidence>
<dbReference type="InterPro" id="IPR036047">
    <property type="entry name" value="F-box-like_dom_sf"/>
</dbReference>
<organism evidence="2 3">
    <name type="scientific">Septoria linicola</name>
    <dbReference type="NCBI Taxonomy" id="215465"/>
    <lineage>
        <taxon>Eukaryota</taxon>
        <taxon>Fungi</taxon>
        <taxon>Dikarya</taxon>
        <taxon>Ascomycota</taxon>
        <taxon>Pezizomycotina</taxon>
        <taxon>Dothideomycetes</taxon>
        <taxon>Dothideomycetidae</taxon>
        <taxon>Mycosphaerellales</taxon>
        <taxon>Mycosphaerellaceae</taxon>
        <taxon>Septoria</taxon>
    </lineage>
</organism>
<dbReference type="SUPFAM" id="SSF81383">
    <property type="entry name" value="F-box domain"/>
    <property type="match status" value="1"/>
</dbReference>
<keyword evidence="3" id="KW-1185">Reference proteome</keyword>
<proteinExistence type="predicted"/>
<feature type="region of interest" description="Disordered" evidence="1">
    <location>
        <begin position="1"/>
        <end position="26"/>
    </location>
</feature>